<dbReference type="InterPro" id="IPR038765">
    <property type="entry name" value="Papain-like_cys_pep_sf"/>
</dbReference>
<keyword evidence="3" id="KW-0378">Hydrolase</keyword>
<reference evidence="8 9" key="1">
    <citation type="submission" date="2021-10" db="EMBL/GenBank/DDBJ databases">
        <title>Anaerobic single-cell dispensing facilitates the cultivation of human gut bacteria.</title>
        <authorList>
            <person name="Afrizal A."/>
        </authorList>
    </citation>
    <scope>NUCLEOTIDE SEQUENCE [LARGE SCALE GENOMIC DNA]</scope>
    <source>
        <strain evidence="8 9">CLA-AA-H270</strain>
    </source>
</reference>
<sequence>MSFSKKLARFALSGALAMSMVLPNSLAVFQAKVNADSLYLRQSPGGAVITTLSKGTTVAVLNNSSSWYKVSVNGKEGYVSGEYLTGTTATNVALGTGTVKCSSSVNFRSAPNTSSTSYGELKNGTKVNVVGVSSGWYKVTYNGKTGYIHPDYITLASSSAGTAIAPSNTVTSTTGTAGTVKCSSSVNLRSEANTSSSILAELKNGTAVTVVSTANGWCKVTYSGKTGYIKQDYVSTTGSASNNTSASTGTAAVVKCSSTVNFRSAASTSSTILGELKNGTAVTVLSTSNGWSKVSYAGKAGYISADYLVTASSGTAISPSNTAASVSISAKRQSVLNYAAQFLGVPYVYGGSTPSGFDCSGFTSYVFKNTVGSIPRVAQAQYDATTRVSRDDLLPGDLVFFGSSTSSISHVGIYVGSNQFIHAPSTGDVVKYSSLTGSYATRYQGAGRVIFE</sequence>
<dbReference type="Pfam" id="PF08239">
    <property type="entry name" value="SH3_3"/>
    <property type="match status" value="4"/>
</dbReference>
<dbReference type="InterPro" id="IPR003646">
    <property type="entry name" value="SH3-like_bac-type"/>
</dbReference>
<feature type="domain" description="SH3b" evidence="6">
    <location>
        <begin position="249"/>
        <end position="312"/>
    </location>
</feature>
<comment type="caution">
    <text evidence="8">The sequence shown here is derived from an EMBL/GenBank/DDBJ whole genome shotgun (WGS) entry which is preliminary data.</text>
</comment>
<dbReference type="InterPro" id="IPR000064">
    <property type="entry name" value="NLP_P60_dom"/>
</dbReference>
<feature type="signal peptide" evidence="5">
    <location>
        <begin position="1"/>
        <end position="27"/>
    </location>
</feature>
<evidence type="ECO:0000256" key="4">
    <source>
        <dbReference type="ARBA" id="ARBA00022807"/>
    </source>
</evidence>
<dbReference type="GeneID" id="98659819"/>
<dbReference type="PROSITE" id="PS51781">
    <property type="entry name" value="SH3B"/>
    <property type="match status" value="3"/>
</dbReference>
<evidence type="ECO:0000256" key="1">
    <source>
        <dbReference type="ARBA" id="ARBA00007074"/>
    </source>
</evidence>
<organism evidence="8 9">
    <name type="scientific">Agathobaculum butyriciproducens</name>
    <dbReference type="NCBI Taxonomy" id="1628085"/>
    <lineage>
        <taxon>Bacteria</taxon>
        <taxon>Bacillati</taxon>
        <taxon>Bacillota</taxon>
        <taxon>Clostridia</taxon>
        <taxon>Eubacteriales</taxon>
        <taxon>Butyricicoccaceae</taxon>
        <taxon>Agathobaculum</taxon>
    </lineage>
</organism>
<name>A0AAW4W1L8_9FIRM</name>
<keyword evidence="5" id="KW-0732">Signal</keyword>
<evidence type="ECO:0000256" key="3">
    <source>
        <dbReference type="ARBA" id="ARBA00022801"/>
    </source>
</evidence>
<evidence type="ECO:0000256" key="2">
    <source>
        <dbReference type="ARBA" id="ARBA00022670"/>
    </source>
</evidence>
<dbReference type="RefSeq" id="WP_227600809.1">
    <property type="nucleotide sequence ID" value="NZ_JAJEPX010000023.1"/>
</dbReference>
<feature type="chain" id="PRO_5043464657" evidence="5">
    <location>
        <begin position="28"/>
        <end position="452"/>
    </location>
</feature>
<proteinExistence type="inferred from homology"/>
<dbReference type="PANTHER" id="PTHR34408:SF1">
    <property type="entry name" value="GLYCOSYL HYDROLASE FAMILY 19 DOMAIN-CONTAINING PROTEIN HI_1415"/>
    <property type="match status" value="1"/>
</dbReference>
<keyword evidence="2" id="KW-0645">Protease</keyword>
<dbReference type="GO" id="GO:0006508">
    <property type="term" value="P:proteolysis"/>
    <property type="evidence" value="ECO:0007669"/>
    <property type="project" value="UniProtKB-KW"/>
</dbReference>
<accession>A0AAW4W1L8</accession>
<dbReference type="Proteomes" id="UP001298753">
    <property type="component" value="Unassembled WGS sequence"/>
</dbReference>
<dbReference type="SUPFAM" id="SSF54001">
    <property type="entry name" value="Cysteine proteinases"/>
    <property type="match status" value="1"/>
</dbReference>
<keyword evidence="9" id="KW-1185">Reference proteome</keyword>
<comment type="similarity">
    <text evidence="1">Belongs to the peptidase C40 family.</text>
</comment>
<evidence type="ECO:0000259" key="6">
    <source>
        <dbReference type="PROSITE" id="PS51781"/>
    </source>
</evidence>
<evidence type="ECO:0000256" key="5">
    <source>
        <dbReference type="SAM" id="SignalP"/>
    </source>
</evidence>
<keyword evidence="4" id="KW-0788">Thiol protease</keyword>
<dbReference type="PROSITE" id="PS51935">
    <property type="entry name" value="NLPC_P60"/>
    <property type="match status" value="1"/>
</dbReference>
<dbReference type="GO" id="GO:0008234">
    <property type="term" value="F:cysteine-type peptidase activity"/>
    <property type="evidence" value="ECO:0007669"/>
    <property type="project" value="UniProtKB-KW"/>
</dbReference>
<gene>
    <name evidence="8" type="ORF">LKD22_08430</name>
</gene>
<dbReference type="SMART" id="SM00287">
    <property type="entry name" value="SH3b"/>
    <property type="match status" value="4"/>
</dbReference>
<feature type="domain" description="NlpC/P60" evidence="7">
    <location>
        <begin position="329"/>
        <end position="450"/>
    </location>
</feature>
<dbReference type="AlphaFoldDB" id="A0AAW4W1L8"/>
<dbReference type="Gene3D" id="2.30.30.40">
    <property type="entry name" value="SH3 Domains"/>
    <property type="match status" value="4"/>
</dbReference>
<dbReference type="EMBL" id="JAJEPX010000023">
    <property type="protein sequence ID" value="MCC2177151.1"/>
    <property type="molecule type" value="Genomic_DNA"/>
</dbReference>
<evidence type="ECO:0000259" key="7">
    <source>
        <dbReference type="PROSITE" id="PS51935"/>
    </source>
</evidence>
<evidence type="ECO:0000313" key="9">
    <source>
        <dbReference type="Proteomes" id="UP001298753"/>
    </source>
</evidence>
<dbReference type="Gene3D" id="3.90.1720.10">
    <property type="entry name" value="endopeptidase domain like (from Nostoc punctiforme)"/>
    <property type="match status" value="1"/>
</dbReference>
<protein>
    <submittedName>
        <fullName evidence="8">SH3 domain-containing protein</fullName>
    </submittedName>
</protein>
<dbReference type="Pfam" id="PF00877">
    <property type="entry name" value="NLPC_P60"/>
    <property type="match status" value="1"/>
</dbReference>
<feature type="domain" description="SH3b" evidence="6">
    <location>
        <begin position="175"/>
        <end position="238"/>
    </location>
</feature>
<dbReference type="InterPro" id="IPR052354">
    <property type="entry name" value="Cell_Wall_Dynamics_Protein"/>
</dbReference>
<feature type="domain" description="SH3b" evidence="6">
    <location>
        <begin position="94"/>
        <end position="157"/>
    </location>
</feature>
<dbReference type="PANTHER" id="PTHR34408">
    <property type="entry name" value="FAMILY PROTEIN, PUTATIVE-RELATED"/>
    <property type="match status" value="1"/>
</dbReference>
<evidence type="ECO:0000313" key="8">
    <source>
        <dbReference type="EMBL" id="MCC2177151.1"/>
    </source>
</evidence>